<evidence type="ECO:0000256" key="6">
    <source>
        <dbReference type="SAM" id="MobiDB-lite"/>
    </source>
</evidence>
<evidence type="ECO:0000256" key="1">
    <source>
        <dbReference type="ARBA" id="ARBA00005791"/>
    </source>
</evidence>
<dbReference type="PANTHER" id="PTHR13887">
    <property type="entry name" value="GLUTATHIONE S-TRANSFERASE KAPPA"/>
    <property type="match status" value="1"/>
</dbReference>
<feature type="non-terminal residue" evidence="9">
    <location>
        <position position="235"/>
    </location>
</feature>
<evidence type="ECO:0000256" key="5">
    <source>
        <dbReference type="ARBA" id="ARBA00023284"/>
    </source>
</evidence>
<protein>
    <recommendedName>
        <fullName evidence="8">Thioredoxin domain-containing protein</fullName>
    </recommendedName>
</protein>
<keyword evidence="4" id="KW-1015">Disulfide bond</keyword>
<comment type="similarity">
    <text evidence="1">Belongs to the thioredoxin family. DsbA subfamily.</text>
</comment>
<keyword evidence="7" id="KW-1133">Transmembrane helix</keyword>
<dbReference type="InterPro" id="IPR036249">
    <property type="entry name" value="Thioredoxin-like_sf"/>
</dbReference>
<dbReference type="SUPFAM" id="SSF52833">
    <property type="entry name" value="Thioredoxin-like"/>
    <property type="match status" value="1"/>
</dbReference>
<keyword evidence="3" id="KW-0560">Oxidoreductase</keyword>
<sequence length="235" mass="25890">RLKMIEENQQPNTLKHFRANNFIVVFLIFLLIGASFFIGVLYTKVQGYESGAGGSRPVTAGNNNVPSAPSVAPRELTAGDIKPIGKEDHIQGNPKARIALIEYSDLECPFCKRFHPTAKQVIDTYKDDVMWVYRHFPLDQIHPKADKEAEATECAYKLAGNEGFWKMTNKIFEVTPSNNGLDLATLPDLANEIGINKVSFKSCLDSGEMAAHVEDDFQSGIKAGVTGTPGNILFD</sequence>
<keyword evidence="7" id="KW-0812">Transmembrane</keyword>
<evidence type="ECO:0000256" key="4">
    <source>
        <dbReference type="ARBA" id="ARBA00023157"/>
    </source>
</evidence>
<dbReference type="AlphaFoldDB" id="A0A1F4V3N5"/>
<accession>A0A1F4V3N5</accession>
<keyword evidence="2" id="KW-0732">Signal</keyword>
<reference evidence="9 10" key="1">
    <citation type="journal article" date="2016" name="Nat. Commun.">
        <title>Thousands of microbial genomes shed light on interconnected biogeochemical processes in an aquifer system.</title>
        <authorList>
            <person name="Anantharaman K."/>
            <person name="Brown C.T."/>
            <person name="Hug L.A."/>
            <person name="Sharon I."/>
            <person name="Castelle C.J."/>
            <person name="Probst A.J."/>
            <person name="Thomas B.C."/>
            <person name="Singh A."/>
            <person name="Wilkins M.J."/>
            <person name="Karaoz U."/>
            <person name="Brodie E.L."/>
            <person name="Williams K.H."/>
            <person name="Hubbard S.S."/>
            <person name="Banfield J.F."/>
        </authorList>
    </citation>
    <scope>NUCLEOTIDE SEQUENCE [LARGE SCALE GENOMIC DNA]</scope>
</reference>
<dbReference type="STRING" id="1802610.A2W32_00055"/>
<gene>
    <name evidence="9" type="ORF">A2W32_00055</name>
</gene>
<evidence type="ECO:0000256" key="3">
    <source>
        <dbReference type="ARBA" id="ARBA00023002"/>
    </source>
</evidence>
<proteinExistence type="inferred from homology"/>
<evidence type="ECO:0000256" key="2">
    <source>
        <dbReference type="ARBA" id="ARBA00022729"/>
    </source>
</evidence>
<dbReference type="GO" id="GO:0016491">
    <property type="term" value="F:oxidoreductase activity"/>
    <property type="evidence" value="ECO:0007669"/>
    <property type="project" value="UniProtKB-KW"/>
</dbReference>
<keyword evidence="5" id="KW-0676">Redox-active center</keyword>
<dbReference type="Gene3D" id="3.40.30.10">
    <property type="entry name" value="Glutaredoxin"/>
    <property type="match status" value="1"/>
</dbReference>
<dbReference type="EMBL" id="MEUT01000012">
    <property type="protein sequence ID" value="OGC51792.1"/>
    <property type="molecule type" value="Genomic_DNA"/>
</dbReference>
<evidence type="ECO:0000256" key="7">
    <source>
        <dbReference type="SAM" id="Phobius"/>
    </source>
</evidence>
<feature type="region of interest" description="Disordered" evidence="6">
    <location>
        <begin position="53"/>
        <end position="72"/>
    </location>
</feature>
<organism evidence="9 10">
    <name type="scientific">candidate division WWE3 bacterium RBG_16_37_10</name>
    <dbReference type="NCBI Taxonomy" id="1802610"/>
    <lineage>
        <taxon>Bacteria</taxon>
        <taxon>Katanobacteria</taxon>
    </lineage>
</organism>
<dbReference type="InterPro" id="IPR013766">
    <property type="entry name" value="Thioredoxin_domain"/>
</dbReference>
<feature type="transmembrane region" description="Helical" evidence="7">
    <location>
        <begin position="21"/>
        <end position="42"/>
    </location>
</feature>
<evidence type="ECO:0000313" key="10">
    <source>
        <dbReference type="Proteomes" id="UP000177371"/>
    </source>
</evidence>
<dbReference type="InterPro" id="IPR012336">
    <property type="entry name" value="Thioredoxin-like_fold"/>
</dbReference>
<dbReference type="PROSITE" id="PS51352">
    <property type="entry name" value="THIOREDOXIN_2"/>
    <property type="match status" value="1"/>
</dbReference>
<feature type="non-terminal residue" evidence="9">
    <location>
        <position position="1"/>
    </location>
</feature>
<name>A0A1F4V3N5_UNCKA</name>
<keyword evidence="7" id="KW-0472">Membrane</keyword>
<feature type="domain" description="Thioredoxin" evidence="8">
    <location>
        <begin position="62"/>
        <end position="226"/>
    </location>
</feature>
<evidence type="ECO:0000259" key="8">
    <source>
        <dbReference type="PROSITE" id="PS51352"/>
    </source>
</evidence>
<dbReference type="Proteomes" id="UP000177371">
    <property type="component" value="Unassembled WGS sequence"/>
</dbReference>
<dbReference type="PANTHER" id="PTHR13887:SF14">
    <property type="entry name" value="DISULFIDE BOND FORMATION PROTEIN D"/>
    <property type="match status" value="1"/>
</dbReference>
<evidence type="ECO:0000313" key="9">
    <source>
        <dbReference type="EMBL" id="OGC51792.1"/>
    </source>
</evidence>
<comment type="caution">
    <text evidence="9">The sequence shown here is derived from an EMBL/GenBank/DDBJ whole genome shotgun (WGS) entry which is preliminary data.</text>
</comment>
<dbReference type="Pfam" id="PF13462">
    <property type="entry name" value="Thioredoxin_4"/>
    <property type="match status" value="1"/>
</dbReference>